<accession>A0A6A5RE55</accession>
<dbReference type="EMBL" id="ML978976">
    <property type="protein sequence ID" value="KAF1926555.1"/>
    <property type="molecule type" value="Genomic_DNA"/>
</dbReference>
<dbReference type="RefSeq" id="XP_033446807.1">
    <property type="nucleotide sequence ID" value="XM_033593193.1"/>
</dbReference>
<dbReference type="Proteomes" id="UP000800082">
    <property type="component" value="Unassembled WGS sequence"/>
</dbReference>
<dbReference type="GeneID" id="54350861"/>
<proteinExistence type="predicted"/>
<keyword evidence="3" id="KW-1185">Reference proteome</keyword>
<organism evidence="2 3">
    <name type="scientific">Didymella exigua CBS 183.55</name>
    <dbReference type="NCBI Taxonomy" id="1150837"/>
    <lineage>
        <taxon>Eukaryota</taxon>
        <taxon>Fungi</taxon>
        <taxon>Dikarya</taxon>
        <taxon>Ascomycota</taxon>
        <taxon>Pezizomycotina</taxon>
        <taxon>Dothideomycetes</taxon>
        <taxon>Pleosporomycetidae</taxon>
        <taxon>Pleosporales</taxon>
        <taxon>Pleosporineae</taxon>
        <taxon>Didymellaceae</taxon>
        <taxon>Didymella</taxon>
    </lineage>
</organism>
<keyword evidence="1" id="KW-0732">Signal</keyword>
<evidence type="ECO:0000313" key="2">
    <source>
        <dbReference type="EMBL" id="KAF1926555.1"/>
    </source>
</evidence>
<name>A0A6A5RE55_9PLEO</name>
<reference evidence="2" key="1">
    <citation type="journal article" date="2020" name="Stud. Mycol.">
        <title>101 Dothideomycetes genomes: a test case for predicting lifestyles and emergence of pathogens.</title>
        <authorList>
            <person name="Haridas S."/>
            <person name="Albert R."/>
            <person name="Binder M."/>
            <person name="Bloem J."/>
            <person name="Labutti K."/>
            <person name="Salamov A."/>
            <person name="Andreopoulos B."/>
            <person name="Baker S."/>
            <person name="Barry K."/>
            <person name="Bills G."/>
            <person name="Bluhm B."/>
            <person name="Cannon C."/>
            <person name="Castanera R."/>
            <person name="Culley D."/>
            <person name="Daum C."/>
            <person name="Ezra D."/>
            <person name="Gonzalez J."/>
            <person name="Henrissat B."/>
            <person name="Kuo A."/>
            <person name="Liang C."/>
            <person name="Lipzen A."/>
            <person name="Lutzoni F."/>
            <person name="Magnuson J."/>
            <person name="Mondo S."/>
            <person name="Nolan M."/>
            <person name="Ohm R."/>
            <person name="Pangilinan J."/>
            <person name="Park H.-J."/>
            <person name="Ramirez L."/>
            <person name="Alfaro M."/>
            <person name="Sun H."/>
            <person name="Tritt A."/>
            <person name="Yoshinaga Y."/>
            <person name="Zwiers L.-H."/>
            <person name="Turgeon B."/>
            <person name="Goodwin S."/>
            <person name="Spatafora J."/>
            <person name="Crous P."/>
            <person name="Grigoriev I."/>
        </authorList>
    </citation>
    <scope>NUCLEOTIDE SEQUENCE</scope>
    <source>
        <strain evidence="2">CBS 183.55</strain>
    </source>
</reference>
<feature type="chain" id="PRO_5025638850" evidence="1">
    <location>
        <begin position="22"/>
        <end position="82"/>
    </location>
</feature>
<evidence type="ECO:0000256" key="1">
    <source>
        <dbReference type="SAM" id="SignalP"/>
    </source>
</evidence>
<dbReference type="AlphaFoldDB" id="A0A6A5RE55"/>
<dbReference type="OrthoDB" id="10438103at2759"/>
<protein>
    <submittedName>
        <fullName evidence="2">Uncharacterized protein</fullName>
    </submittedName>
</protein>
<sequence length="82" mass="9371">MSNMRISTISTLLAILVLVSAMPHAHQKIFNNEDDFWAKKPMHTTDLMAGRARTTIKHSTTYTQIPTATPRIEIQYEEVNEL</sequence>
<feature type="signal peptide" evidence="1">
    <location>
        <begin position="1"/>
        <end position="21"/>
    </location>
</feature>
<gene>
    <name evidence="2" type="ORF">M421DRAFT_422530</name>
</gene>
<evidence type="ECO:0000313" key="3">
    <source>
        <dbReference type="Proteomes" id="UP000800082"/>
    </source>
</evidence>